<dbReference type="AlphaFoldDB" id="A0A1A9RMZ8"/>
<evidence type="ECO:0000256" key="2">
    <source>
        <dbReference type="ARBA" id="ARBA00022679"/>
    </source>
</evidence>
<dbReference type="PRINTS" id="PR00508">
    <property type="entry name" value="S21N4MTFRASE"/>
</dbReference>
<dbReference type="PANTHER" id="PTHR13370:SF3">
    <property type="entry name" value="TRNA (GUANINE(10)-N2)-METHYLTRANSFERASE HOMOLOG"/>
    <property type="match status" value="1"/>
</dbReference>
<gene>
    <name evidence="5" type="ORF">A7P90_03410</name>
</gene>
<evidence type="ECO:0000313" key="6">
    <source>
        <dbReference type="Proteomes" id="UP000077589"/>
    </source>
</evidence>
<keyword evidence="2" id="KW-0808">Transferase</keyword>
<dbReference type="InterPro" id="IPR001091">
    <property type="entry name" value="RM_Methyltransferase"/>
</dbReference>
<accession>A0A1A9RMZ8</accession>
<comment type="caution">
    <text evidence="5">The sequence shown here is derived from an EMBL/GenBank/DDBJ whole genome shotgun (WGS) entry which is preliminary data.</text>
</comment>
<dbReference type="Pfam" id="PF01555">
    <property type="entry name" value="N6_N4_Mtase"/>
    <property type="match status" value="1"/>
</dbReference>
<keyword evidence="1 5" id="KW-0489">Methyltransferase</keyword>
<dbReference type="EMBL" id="LXSG01000021">
    <property type="protein sequence ID" value="OAM20887.1"/>
    <property type="molecule type" value="Genomic_DNA"/>
</dbReference>
<comment type="similarity">
    <text evidence="3">Belongs to the N(4)/N(6)-methyltransferase family.</text>
</comment>
<dbReference type="InterPro" id="IPR002941">
    <property type="entry name" value="DNA_methylase_N4/N6"/>
</dbReference>
<proteinExistence type="inferred from homology"/>
<name>A0A1A9RMZ8_EIKCO</name>
<dbReference type="Proteomes" id="UP000077589">
    <property type="component" value="Unassembled WGS sequence"/>
</dbReference>
<evidence type="ECO:0000259" key="4">
    <source>
        <dbReference type="Pfam" id="PF01555"/>
    </source>
</evidence>
<organism evidence="5 6">
    <name type="scientific">Eikenella corrodens</name>
    <dbReference type="NCBI Taxonomy" id="539"/>
    <lineage>
        <taxon>Bacteria</taxon>
        <taxon>Pseudomonadati</taxon>
        <taxon>Pseudomonadota</taxon>
        <taxon>Betaproteobacteria</taxon>
        <taxon>Neisseriales</taxon>
        <taxon>Neisseriaceae</taxon>
        <taxon>Eikenella</taxon>
    </lineage>
</organism>
<dbReference type="GO" id="GO:0008170">
    <property type="term" value="F:N-methyltransferase activity"/>
    <property type="evidence" value="ECO:0007669"/>
    <property type="project" value="InterPro"/>
</dbReference>
<dbReference type="Gene3D" id="3.40.50.150">
    <property type="entry name" value="Vaccinia Virus protein VP39"/>
    <property type="match status" value="1"/>
</dbReference>
<sequence length="170" mass="19791">MEDFFSEAHRVLKKGGALLMFMSILKIESLIKISEKYKFYYKTTGIWHKKNPMPRNMNLHFVNSNECWLYFLNNQKTGKFNNSKIELDFIETSVTPQNEKKFGKHPTQKPITLMEHFISLLSDENDIVLDPFMGSGSTAVACKRLSRNFIGYELNANYCNLAAKRILHEK</sequence>
<dbReference type="InterPro" id="IPR029063">
    <property type="entry name" value="SAM-dependent_MTases_sf"/>
</dbReference>
<protein>
    <recommendedName>
        <fullName evidence="3">Methyltransferase</fullName>
        <ecNumber evidence="3">2.1.1.-</ecNumber>
    </recommendedName>
</protein>
<feature type="domain" description="DNA methylase N-4/N-6" evidence="4">
    <location>
        <begin position="1"/>
        <end position="164"/>
    </location>
</feature>
<evidence type="ECO:0000256" key="3">
    <source>
        <dbReference type="RuleBase" id="RU362026"/>
    </source>
</evidence>
<evidence type="ECO:0000256" key="1">
    <source>
        <dbReference type="ARBA" id="ARBA00022603"/>
    </source>
</evidence>
<dbReference type="GO" id="GO:0003677">
    <property type="term" value="F:DNA binding"/>
    <property type="evidence" value="ECO:0007669"/>
    <property type="project" value="InterPro"/>
</dbReference>
<dbReference type="SUPFAM" id="SSF53335">
    <property type="entry name" value="S-adenosyl-L-methionine-dependent methyltransferases"/>
    <property type="match status" value="1"/>
</dbReference>
<dbReference type="GO" id="GO:0032259">
    <property type="term" value="P:methylation"/>
    <property type="evidence" value="ECO:0007669"/>
    <property type="project" value="UniProtKB-KW"/>
</dbReference>
<dbReference type="PANTHER" id="PTHR13370">
    <property type="entry name" value="RNA METHYLASE-RELATED"/>
    <property type="match status" value="1"/>
</dbReference>
<reference evidence="6" key="1">
    <citation type="submission" date="2016-05" db="EMBL/GenBank/DDBJ databases">
        <title>Draft genome of Corynebacterium afermentans subsp. afermentans LCDC 88199T.</title>
        <authorList>
            <person name="Bernier A.-M."/>
            <person name="Bernard K."/>
        </authorList>
    </citation>
    <scope>NUCLEOTIDE SEQUENCE [LARGE SCALE GENOMIC DNA]</scope>
    <source>
        <strain evidence="6">NML04-0072</strain>
    </source>
</reference>
<dbReference type="GO" id="GO:0005737">
    <property type="term" value="C:cytoplasm"/>
    <property type="evidence" value="ECO:0007669"/>
    <property type="project" value="TreeGrafter"/>
</dbReference>
<dbReference type="EC" id="2.1.1.-" evidence="3"/>
<evidence type="ECO:0000313" key="5">
    <source>
        <dbReference type="EMBL" id="OAM20887.1"/>
    </source>
</evidence>